<evidence type="ECO:0000313" key="2">
    <source>
        <dbReference type="WBParaSite" id="Hba_05781"/>
    </source>
</evidence>
<reference evidence="2" key="1">
    <citation type="submission" date="2016-11" db="UniProtKB">
        <authorList>
            <consortium name="WormBaseParasite"/>
        </authorList>
    </citation>
    <scope>IDENTIFICATION</scope>
</reference>
<accession>A0A1I7WL45</accession>
<keyword evidence="1" id="KW-1185">Reference proteome</keyword>
<evidence type="ECO:0000313" key="1">
    <source>
        <dbReference type="Proteomes" id="UP000095283"/>
    </source>
</evidence>
<dbReference type="AlphaFoldDB" id="A0A1I7WL45"/>
<name>A0A1I7WL45_HETBA</name>
<sequence length="157" mass="18024">MKNFLDNEKSFIGKIGTVSAEVRSVSHSTPKAVSGRDIIRHYIKGDPVALVTYRKICNALEILEKWEDSAKIQFLEQFLDMSDFLDNRCTQLVTNLAVRFKKIVVLVLPWHTIPSGIIDRYQNMLCACANFNIDFSIDSIKYYILLLHIQNMSQPIN</sequence>
<protein>
    <submittedName>
        <fullName evidence="2">START domain-containing protein</fullName>
    </submittedName>
</protein>
<organism evidence="1 2">
    <name type="scientific">Heterorhabditis bacteriophora</name>
    <name type="common">Entomopathogenic nematode worm</name>
    <dbReference type="NCBI Taxonomy" id="37862"/>
    <lineage>
        <taxon>Eukaryota</taxon>
        <taxon>Metazoa</taxon>
        <taxon>Ecdysozoa</taxon>
        <taxon>Nematoda</taxon>
        <taxon>Chromadorea</taxon>
        <taxon>Rhabditida</taxon>
        <taxon>Rhabditina</taxon>
        <taxon>Rhabditomorpha</taxon>
        <taxon>Strongyloidea</taxon>
        <taxon>Heterorhabditidae</taxon>
        <taxon>Heterorhabditis</taxon>
    </lineage>
</organism>
<proteinExistence type="predicted"/>
<dbReference type="WBParaSite" id="Hba_05781">
    <property type="protein sequence ID" value="Hba_05781"/>
    <property type="gene ID" value="Hba_05781"/>
</dbReference>
<dbReference type="Proteomes" id="UP000095283">
    <property type="component" value="Unplaced"/>
</dbReference>